<dbReference type="EMBL" id="CP035033">
    <property type="protein sequence ID" value="QAB15443.1"/>
    <property type="molecule type" value="Genomic_DNA"/>
</dbReference>
<dbReference type="GO" id="GO:0008081">
    <property type="term" value="F:phosphoric diester hydrolase activity"/>
    <property type="evidence" value="ECO:0007669"/>
    <property type="project" value="UniProtKB-UniRule"/>
</dbReference>
<dbReference type="PIRSF" id="PIRSF006288">
    <property type="entry name" value="PII_uridyltransf"/>
    <property type="match status" value="1"/>
</dbReference>
<organism evidence="11 12">
    <name type="scientific">Hydrogenovibrio thermophilus</name>
    <dbReference type="NCBI Taxonomy" id="265883"/>
    <lineage>
        <taxon>Bacteria</taxon>
        <taxon>Pseudomonadati</taxon>
        <taxon>Pseudomonadota</taxon>
        <taxon>Gammaproteobacteria</taxon>
        <taxon>Thiotrichales</taxon>
        <taxon>Piscirickettsiaceae</taxon>
        <taxon>Hydrogenovibrio</taxon>
    </lineage>
</organism>
<dbReference type="Proteomes" id="UP000285478">
    <property type="component" value="Chromosome"/>
</dbReference>
<evidence type="ECO:0000259" key="9">
    <source>
        <dbReference type="PROSITE" id="PS51671"/>
    </source>
</evidence>
<dbReference type="SUPFAM" id="SSF81301">
    <property type="entry name" value="Nucleotidyltransferase"/>
    <property type="match status" value="1"/>
</dbReference>
<evidence type="ECO:0000256" key="1">
    <source>
        <dbReference type="ARBA" id="ARBA00022679"/>
    </source>
</evidence>
<dbReference type="RefSeq" id="WP_029938195.1">
    <property type="nucleotide sequence ID" value="NZ_CP035033.1"/>
</dbReference>
<evidence type="ECO:0000256" key="4">
    <source>
        <dbReference type="ARBA" id="ARBA00022801"/>
    </source>
</evidence>
<dbReference type="PANTHER" id="PTHR47320">
    <property type="entry name" value="BIFUNCTIONAL URIDYLYLTRANSFERASE/URIDYLYL-REMOVING ENZYME"/>
    <property type="match status" value="1"/>
</dbReference>
<keyword evidence="3" id="KW-0677">Repeat</keyword>
<dbReference type="Gene3D" id="1.10.3090.10">
    <property type="entry name" value="cca-adding enzyme, domain 2"/>
    <property type="match status" value="1"/>
</dbReference>
<evidence type="ECO:0000313" key="12">
    <source>
        <dbReference type="Proteomes" id="UP000285478"/>
    </source>
</evidence>
<reference evidence="11 12" key="1">
    <citation type="journal article" date="2018" name="Environ. Microbiol.">
        <title>Genomes of ubiquitous marine and hypersaline Hydrogenovibrio, Thiomicrorhabdus and Thiomicrospira spp. encode a diversity of mechanisms to sustain chemolithoautotrophy in heterogeneous environments.</title>
        <authorList>
            <person name="Scott K.M."/>
            <person name="Williams J."/>
            <person name="Porter C.M.B."/>
            <person name="Russel S."/>
            <person name="Harmer T.L."/>
            <person name="Paul J.H."/>
            <person name="Antonen K.M."/>
            <person name="Bridges M.K."/>
            <person name="Camper G.J."/>
            <person name="Campla C.K."/>
            <person name="Casella L.G."/>
            <person name="Chase E."/>
            <person name="Conrad J.W."/>
            <person name="Cruz M.C."/>
            <person name="Dunlap D.S."/>
            <person name="Duran L."/>
            <person name="Fahsbender E.M."/>
            <person name="Goldsmith D.B."/>
            <person name="Keeley R.F."/>
            <person name="Kondoff M.R."/>
            <person name="Kussy B.I."/>
            <person name="Lane M.K."/>
            <person name="Lawler S."/>
            <person name="Leigh B.A."/>
            <person name="Lewis C."/>
            <person name="Lostal L.M."/>
            <person name="Marking D."/>
            <person name="Mancera P.A."/>
            <person name="McClenthan E.C."/>
            <person name="McIntyre E.A."/>
            <person name="Mine J.A."/>
            <person name="Modi S."/>
            <person name="Moore B.D."/>
            <person name="Morgan W.A."/>
            <person name="Nelson K.M."/>
            <person name="Nguyen K.N."/>
            <person name="Ogburn N."/>
            <person name="Parrino D.G."/>
            <person name="Pedapudi A.D."/>
            <person name="Pelham R.P."/>
            <person name="Preece A.M."/>
            <person name="Rampersad E.A."/>
            <person name="Richardson J.C."/>
            <person name="Rodgers C.M."/>
            <person name="Schaffer B.L."/>
            <person name="Sheridan N.E."/>
            <person name="Solone M.R."/>
            <person name="Staley Z.R."/>
            <person name="Tabuchi M."/>
            <person name="Waide R.J."/>
            <person name="Wanjugi P.W."/>
            <person name="Young S."/>
            <person name="Clum A."/>
            <person name="Daum C."/>
            <person name="Huntemann M."/>
            <person name="Ivanova N."/>
            <person name="Kyrpides N."/>
            <person name="Mikhailova N."/>
            <person name="Palaniappan K."/>
            <person name="Pillay M."/>
            <person name="Reddy T.B.K."/>
            <person name="Shapiro N."/>
            <person name="Stamatis D."/>
            <person name="Varghese N."/>
            <person name="Woyke T."/>
            <person name="Boden R."/>
            <person name="Freyermuth S.K."/>
            <person name="Kerfeld C.A."/>
        </authorList>
    </citation>
    <scope>NUCLEOTIDE SEQUENCE [LARGE SCALE GENOMIC DNA]</scope>
    <source>
        <strain evidence="11 12">JR-2</strain>
    </source>
</reference>
<dbReference type="PANTHER" id="PTHR47320:SF1">
    <property type="entry name" value="BIFUNCTIONAL URIDYLYLTRANSFERASE_URIDYLYL-REMOVING ENZYME"/>
    <property type="match status" value="1"/>
</dbReference>
<feature type="domain" description="ACT" evidence="9">
    <location>
        <begin position="712"/>
        <end position="791"/>
    </location>
</feature>
<comment type="function">
    <text evidence="8">Modifies, by uridylylation and deuridylylation, the PII regulatory proteins (GlnB and homologs), in response to the nitrogen status of the cell that GlnD senses through the glutamine level. Under low glutamine levels, catalyzes the conversion of the PII proteins and UTP to PII-UMP and PPi, while under higher glutamine levels, GlnD hydrolyzes PII-UMP to PII and UMP (deuridylylation). Thus, controls uridylylation state and activity of the PII proteins, and plays an important role in the regulation of nitrogen metabolism.</text>
</comment>
<dbReference type="SMART" id="SM00471">
    <property type="entry name" value="HDc"/>
    <property type="match status" value="1"/>
</dbReference>
<proteinExistence type="inferred from homology"/>
<dbReference type="EC" id="3.1.4.-" evidence="8"/>
<dbReference type="AlphaFoldDB" id="A0A410H3E9"/>
<feature type="domain" description="ACT" evidence="9">
    <location>
        <begin position="819"/>
        <end position="890"/>
    </location>
</feature>
<dbReference type="InterPro" id="IPR002934">
    <property type="entry name" value="Polymerase_NTP_transf_dom"/>
</dbReference>
<keyword evidence="5 8" id="KW-0460">Magnesium</keyword>
<comment type="catalytic activity">
    <reaction evidence="8">
        <text>[protein-PII]-uridylyl-L-tyrosine + H2O = [protein-PII]-L-tyrosine + UMP + H(+)</text>
        <dbReference type="Rhea" id="RHEA:48600"/>
        <dbReference type="Rhea" id="RHEA-COMP:12147"/>
        <dbReference type="Rhea" id="RHEA-COMP:12148"/>
        <dbReference type="ChEBI" id="CHEBI:15377"/>
        <dbReference type="ChEBI" id="CHEBI:15378"/>
        <dbReference type="ChEBI" id="CHEBI:46858"/>
        <dbReference type="ChEBI" id="CHEBI:57865"/>
        <dbReference type="ChEBI" id="CHEBI:90602"/>
    </reaction>
</comment>
<evidence type="ECO:0000256" key="3">
    <source>
        <dbReference type="ARBA" id="ARBA00022737"/>
    </source>
</evidence>
<dbReference type="GO" id="GO:0006808">
    <property type="term" value="P:regulation of nitrogen utilization"/>
    <property type="evidence" value="ECO:0007669"/>
    <property type="project" value="UniProtKB-UniRule"/>
</dbReference>
<dbReference type="CDD" id="cd05401">
    <property type="entry name" value="NT_GlnE_GlnD_like"/>
    <property type="match status" value="1"/>
</dbReference>
<dbReference type="InterPro" id="IPR003607">
    <property type="entry name" value="HD/PDEase_dom"/>
</dbReference>
<evidence type="ECO:0000313" key="11">
    <source>
        <dbReference type="EMBL" id="QAB15443.1"/>
    </source>
</evidence>
<dbReference type="InterPro" id="IPR002912">
    <property type="entry name" value="ACT_dom"/>
</dbReference>
<dbReference type="Pfam" id="PF08335">
    <property type="entry name" value="GlnD_UR_UTase"/>
    <property type="match status" value="1"/>
</dbReference>
<dbReference type="InterPro" id="IPR013546">
    <property type="entry name" value="PII_UdlTrfase/GS_AdlTrfase"/>
</dbReference>
<dbReference type="SUPFAM" id="SSF55021">
    <property type="entry name" value="ACT-like"/>
    <property type="match status" value="1"/>
</dbReference>
<keyword evidence="2 8" id="KW-0548">Nucleotidyltransferase</keyword>
<comment type="similarity">
    <text evidence="8">Belongs to the GlnD family.</text>
</comment>
<keyword evidence="6 8" id="KW-0511">Multifunctional enzyme</keyword>
<feature type="domain" description="HD" evidence="10">
    <location>
        <begin position="470"/>
        <end position="592"/>
    </location>
</feature>
<dbReference type="Pfam" id="PF01966">
    <property type="entry name" value="HD"/>
    <property type="match status" value="1"/>
</dbReference>
<dbReference type="Pfam" id="PF01909">
    <property type="entry name" value="NTP_transf_2"/>
    <property type="match status" value="1"/>
</dbReference>
<evidence type="ECO:0000256" key="6">
    <source>
        <dbReference type="ARBA" id="ARBA00023268"/>
    </source>
</evidence>
<name>A0A410H3E9_9GAMM</name>
<dbReference type="InterPro" id="IPR043519">
    <property type="entry name" value="NT_sf"/>
</dbReference>
<gene>
    <name evidence="8 11" type="primary">glnD</name>
    <name evidence="11" type="ORF">EPV75_07090</name>
</gene>
<keyword evidence="1 8" id="KW-0808">Transferase</keyword>
<evidence type="ECO:0000256" key="5">
    <source>
        <dbReference type="ARBA" id="ARBA00022842"/>
    </source>
</evidence>
<dbReference type="HAMAP" id="MF_00277">
    <property type="entry name" value="PII_uridylyl_transf"/>
    <property type="match status" value="1"/>
</dbReference>
<dbReference type="SUPFAM" id="SSF109604">
    <property type="entry name" value="HD-domain/PDEase-like"/>
    <property type="match status" value="1"/>
</dbReference>
<dbReference type="KEGG" id="htr:EPV75_07090"/>
<dbReference type="InterPro" id="IPR045865">
    <property type="entry name" value="ACT-like_dom_sf"/>
</dbReference>
<dbReference type="NCBIfam" id="TIGR01693">
    <property type="entry name" value="UTase_glnD"/>
    <property type="match status" value="1"/>
</dbReference>
<dbReference type="InterPro" id="IPR010043">
    <property type="entry name" value="UTase/UR"/>
</dbReference>
<dbReference type="CDD" id="cd04899">
    <property type="entry name" value="ACT_ACR-UUR-like_2"/>
    <property type="match status" value="1"/>
</dbReference>
<comment type="catalytic activity">
    <reaction evidence="8">
        <text>[protein-PII]-L-tyrosine + UTP = [protein-PII]-uridylyl-L-tyrosine + diphosphate</text>
        <dbReference type="Rhea" id="RHEA:13673"/>
        <dbReference type="Rhea" id="RHEA-COMP:12147"/>
        <dbReference type="Rhea" id="RHEA-COMP:12148"/>
        <dbReference type="ChEBI" id="CHEBI:33019"/>
        <dbReference type="ChEBI" id="CHEBI:46398"/>
        <dbReference type="ChEBI" id="CHEBI:46858"/>
        <dbReference type="ChEBI" id="CHEBI:90602"/>
        <dbReference type="EC" id="2.7.7.59"/>
    </reaction>
</comment>
<evidence type="ECO:0000256" key="7">
    <source>
        <dbReference type="ARBA" id="ARBA00047968"/>
    </source>
</evidence>
<dbReference type="GO" id="GO:0008773">
    <property type="term" value="F:[protein-PII] uridylyltransferase activity"/>
    <property type="evidence" value="ECO:0007669"/>
    <property type="project" value="UniProtKB-UniRule"/>
</dbReference>
<evidence type="ECO:0000259" key="10">
    <source>
        <dbReference type="PROSITE" id="PS51831"/>
    </source>
</evidence>
<feature type="region of interest" description="Uridylyltransferase" evidence="8">
    <location>
        <begin position="1"/>
        <end position="350"/>
    </location>
</feature>
<keyword evidence="4 8" id="KW-0378">Hydrolase</keyword>
<dbReference type="GO" id="GO:0008893">
    <property type="term" value="F:guanosine-3',5'-bis(diphosphate) 3'-diphosphatase activity"/>
    <property type="evidence" value="ECO:0007669"/>
    <property type="project" value="UniProtKB-EC"/>
</dbReference>
<accession>A0A410H3E9</accession>
<comment type="catalytic activity">
    <reaction evidence="7">
        <text>guanosine 3',5'-bis(diphosphate) + H2O = GDP + diphosphate + H(+)</text>
        <dbReference type="Rhea" id="RHEA:14253"/>
        <dbReference type="ChEBI" id="CHEBI:15377"/>
        <dbReference type="ChEBI" id="CHEBI:15378"/>
        <dbReference type="ChEBI" id="CHEBI:33019"/>
        <dbReference type="ChEBI" id="CHEBI:58189"/>
        <dbReference type="ChEBI" id="CHEBI:77828"/>
        <dbReference type="EC" id="3.1.7.2"/>
    </reaction>
</comment>
<dbReference type="Gene3D" id="3.30.460.10">
    <property type="entry name" value="Beta Polymerase, domain 2"/>
    <property type="match status" value="1"/>
</dbReference>
<dbReference type="InterPro" id="IPR006674">
    <property type="entry name" value="HD_domain"/>
</dbReference>
<sequence>MPSDTPATTPDNNESSIPSFIYQLTHAERNQSLSAGKDLLKEFNEQQFTKFDQGRSIEALIKERTSFIDQLLKKIWQHFFPKDGDHRLTLIAVGGYGRGELQPYSDIDLLILGESYEAHQQTIIEFITYLWDLGFEVGHAVRNLEECIESGKENVSTATNLLEARWLSGDYEQFSALQNLFNLKTFWPSQEFFEAKLEEQARRHKRYHNTLYQLEPNIKESPGGLRDIQTILWVAKRHFGASSLQELMQHNFITLHEFQEIQAAYLYLNRIRFALHRLKKRHEDRLLFDNQQQLAEKLYPNLSSDDSVKAVEAFMKPYYQNVHIVARLNEILLQHFKEEIFRTSEDHIEQINPRFRIVNNYLDVTKTNLFEKNPTALLEIFIIIENYQHLIQGIRSRTIRLIRNNLHLIDDQFRSDPINKALFIEIFRQPKGVNAALKRMYAYGILSAYLPSFKKISGLMQFNIFHAYTVDEHTILVIRNLRRFFINQYAYEFPTAHQIAKQLCKPEILLLAGLFHDIAKGRNGAHEKLGAIDAKEFSFKHNLNKNDTELLSWLVLRHLDFSYVAQKKDLSDPEVIAQFAEKVGTQERLDYLYLLTLADVRSTSDDVWNDWKNQLFLQLYHNTTQALDATSTLPRDRAKQAIFNKEKASEFLKSKGLTPPEFQTFWQSFEQTDFFNRQSPGEIARITEALHDESEDEINVHLQPTTSRGATELIIYMHDRDYLFAQFTQILDKLGLNIVEAKIYSGSDNMTLVIIYLLNHESLSITDDMILAEIEDTLKYQLFLKADSTPQPQPEPRRTRAFHTPTEIQFQELNEELTELSITTKDIPGLLARIGQAFKSCQIRVHDAKINTVGEKAEDVFMISSTSNHSIHSHHTQEALKAALLDNIEP</sequence>
<dbReference type="SUPFAM" id="SSF81593">
    <property type="entry name" value="Nucleotidyltransferase substrate binding subunit/domain"/>
    <property type="match status" value="1"/>
</dbReference>
<comment type="activity regulation">
    <text evidence="8">Uridylyltransferase (UTase) activity is inhibited by glutamine, while glutamine activates uridylyl-removing (UR) activity.</text>
</comment>
<comment type="domain">
    <text evidence="8">Has four distinct domains: an N-terminal nucleotidyltransferase (NT) domain responsible for UTase activity, a central HD domain that encodes UR activity, and two C-terminal ACT domains that seem to have a role in glutamine sensing.</text>
</comment>
<dbReference type="PROSITE" id="PS51831">
    <property type="entry name" value="HD"/>
    <property type="match status" value="1"/>
</dbReference>
<dbReference type="PROSITE" id="PS51671">
    <property type="entry name" value="ACT"/>
    <property type="match status" value="2"/>
</dbReference>
<dbReference type="EC" id="2.7.7.59" evidence="8"/>
<keyword evidence="12" id="KW-1185">Reference proteome</keyword>
<dbReference type="CDD" id="cd04900">
    <property type="entry name" value="ACT_UUR-like_1"/>
    <property type="match status" value="1"/>
</dbReference>
<evidence type="ECO:0000256" key="8">
    <source>
        <dbReference type="HAMAP-Rule" id="MF_00277"/>
    </source>
</evidence>
<evidence type="ECO:0000256" key="2">
    <source>
        <dbReference type="ARBA" id="ARBA00022695"/>
    </source>
</evidence>
<comment type="caution">
    <text evidence="8">Lacks conserved residue(s) required for the propagation of feature annotation.</text>
</comment>
<dbReference type="CDD" id="cd00077">
    <property type="entry name" value="HDc"/>
    <property type="match status" value="1"/>
</dbReference>
<comment type="cofactor">
    <cofactor evidence="8">
        <name>Mg(2+)</name>
        <dbReference type="ChEBI" id="CHEBI:18420"/>
    </cofactor>
</comment>
<protein>
    <recommendedName>
        <fullName evidence="8">Bifunctional uridylyltransferase/uridylyl-removing enzyme</fullName>
        <shortName evidence="8">UTase/UR</shortName>
    </recommendedName>
    <alternativeName>
        <fullName evidence="8">Bifunctional [protein-PII] modification enzyme</fullName>
    </alternativeName>
    <alternativeName>
        <fullName evidence="8">Bifunctional nitrogen sensor protein</fullName>
    </alternativeName>
    <domain>
        <recommendedName>
            <fullName evidence="8">[Protein-PII] uridylyltransferase</fullName>
            <shortName evidence="8">PII uridylyltransferase</shortName>
            <shortName evidence="8">UTase</shortName>
            <ecNumber evidence="8">2.7.7.59</ecNumber>
        </recommendedName>
    </domain>
    <domain>
        <recommendedName>
            <fullName evidence="8">[Protein-PII]-UMP uridylyl-removing enzyme</fullName>
            <shortName evidence="8">UR</shortName>
            <ecNumber evidence="8">3.1.4.-</ecNumber>
        </recommendedName>
    </domain>
</protein>